<dbReference type="Proteomes" id="UP001239111">
    <property type="component" value="Chromosome 1"/>
</dbReference>
<organism evidence="1 2">
    <name type="scientific">Eretmocerus hayati</name>
    <dbReference type="NCBI Taxonomy" id="131215"/>
    <lineage>
        <taxon>Eukaryota</taxon>
        <taxon>Metazoa</taxon>
        <taxon>Ecdysozoa</taxon>
        <taxon>Arthropoda</taxon>
        <taxon>Hexapoda</taxon>
        <taxon>Insecta</taxon>
        <taxon>Pterygota</taxon>
        <taxon>Neoptera</taxon>
        <taxon>Endopterygota</taxon>
        <taxon>Hymenoptera</taxon>
        <taxon>Apocrita</taxon>
        <taxon>Proctotrupomorpha</taxon>
        <taxon>Chalcidoidea</taxon>
        <taxon>Aphelinidae</taxon>
        <taxon>Aphelininae</taxon>
        <taxon>Eretmocerus</taxon>
    </lineage>
</organism>
<reference evidence="1" key="1">
    <citation type="submission" date="2023-04" db="EMBL/GenBank/DDBJ databases">
        <title>A chromosome-level genome assembly of the parasitoid wasp Eretmocerus hayati.</title>
        <authorList>
            <person name="Zhong Y."/>
            <person name="Liu S."/>
            <person name="Liu Y."/>
        </authorList>
    </citation>
    <scope>NUCLEOTIDE SEQUENCE</scope>
    <source>
        <strain evidence="1">ZJU_SS_LIU_2023</strain>
    </source>
</reference>
<sequence length="2149" mass="243092">YSRLGVIPVVIGQHDRAAGVDMIMRNFYRDVGVILTNLNSTGQKGENVDYSETSADKKVSRSLESALTMDCYSTLSDNKSSRGMDESVLPLSSTRENSSSSTINVKKLPKKRKFDPSELDDMNRIENDCGSLIVRNNDLENSGTVQPLPLAPITSTPRQFPRSPEAESICQPAKEKSIITVPQKMVYDYSYKEDSTRLRNSACQSFTPPAPAVITPNIDLNEWRCHRVLVLRNSFYYPGVIRRAMEDGLFIELDDGRDQIRVVNILTTRKYDVISDASPSLKQIDVDAQVCFRHPSYRNTLHPDNVNNVFTIGTVIRILEKPTRFVVETLSDKRQYTVNRADLRLIRPPWWDELVENYESEKGTNEITNVRNLEVSNSSFKSSQSSQARYSNEKPKCFYRSTGTSPLNSLPVNVSHSNTINNSAVGTYEDLESEDDLDREDITFPLDTDVKLSGSSKRSSMQSRGSTSSLIEQRSLTPRSQAATPRSQAATPHKYKKGDVVVTPSGIRKKFNGKQWRRLCSKDPCSKESQRRGFCSRHLSLKGSELRGPSRNFSNKLECEDTSRDSDTSPNYTERRVTGRFDQDETEAANMLVSLGSSRSATPAFSSPTGQPSISPCVNMSPISSLGLNQSNVFMPISTPGQNITPLASPNMSKLRQSPAQSNFYIQYHDQPVIKPEPNRMIHPQRPTPSISNPQNNSTSVIRMSPIGRRLPHINQNLDQSWTEQGSPLNYNPCTAPKLQEQDSIIHQNRLTTIQNIPTFPEPPLDNHNIHQPQSPKRKFALGHTFAHKDEDIRFYEYTQPSSTNDAPPPMYTTSSIPEQEFLVIKSCPNVSSLDKVTGKDVKYRKSTEDVDFSHSSPYNVINLHQQRKSPSIVQEKLHNPAPELITQPAPNVSYQDYENEYQEAPAANPPPLRIIVPFVPLNKKPTPTSIHQHVIVQPNMTTFVPREVLDKEEITRNENTEPWQARVPERLDFIHSTVVSSPPSSAPPGPIPNHNTLRDEQASDLSIQHHDDEDDDDDDVFGNEPSTLTENEVNTNKRRCQSLSALQSKEPSSPTKIKDRIRRPMNAFMIFSKRHRAVVHQRHPNQDNRTVSKILGEWWYALGTEEKQKYHDLASEVKEAHFKAHPDWKWCSKDRRKSSTSLKTNDAREKLNSTGEEVEPVNSDVPSTPRLLDDSAPSANHPPDPNKQSRLIQANPISSGDFTKSDATHESDGKHEEEGNGSDEDQMVICEEMASSDIDLKCKDKLIDSDTETVDDKGKYFKFPPENVGPTQEEITCRPKPIKVHAPTANEESINYLQYPNIKSGNISVIPQRYPYLSPVNPTGVTGFQPTGGAFITMPISPKIMRSEPIKTSGNHTVPKHTISDARHDVDMGRNLHQTYSTRAPTQIHIMSPQVIRCPGDQNEAAMSIQKPQPNMTNLNDKMITTVTQPPRSQAYITTNHPKIHCVSFVSKPVVGDPSDMERKEILREDHSASDLRQDPEDCKRDRGPKLSPLRIQETADHNNDLGKSTFMLAPTPAQLGKAPLQKRQSLAAPNSSPDKYPRNMPLTPDEITSTIQHGSDLQQKQASAMGCSISSPNFNKKMSFFKKTKEDGMDRVLEQVNFREKFSSLPEFKPEDIHSPSAISNTPTSANNSVNLQNYRKKALPSSMRSTNPKDDSDSSIPITPNTSTSIKLTGTTFFGPDFNIEEYQLNSQLNNEEDENSPRTPKTPNSAIVITSKETERGHRKTLEQRRQLVMQLFQEHGYFPTTQATTAFQAKHSDIFPNKTSLQLKIREVRQKLKANSTPISANSLSSPQPVCDGPVNNSGHQRIARIPKFIRPSFQCCAPFSSLKNPQTQTFDENAEARKEEEERNEENRRSWRMMKLSLIFLGASMGIACFVLVYDVSRPTYDADGKLIEDEFSQLPLPYQIYCRLKREITHYKKLVQEPSREKLLPEPLKPPYTQPPYTVVLEMTDLLVHPDWTYQTGWRFKKRPGVDQFLEAIAFPQFESVVYTAEQGMTVFPILDALDPQGIIMYRLVRDATRFVDGHHVKDLDSLNRDLSKVIVIDWNSESVKFHPENMLKIPRWTGNDNDTMLYDLAAFLKTIYATNVDDVRDVLNYYRQFENPLEAFRENQKKLLVQLEEESKLQNDDKKILTSKWRPSFLRSY</sequence>
<feature type="non-terminal residue" evidence="1">
    <location>
        <position position="1"/>
    </location>
</feature>
<evidence type="ECO:0000313" key="1">
    <source>
        <dbReference type="EMBL" id="KAJ8686393.1"/>
    </source>
</evidence>
<evidence type="ECO:0000313" key="2">
    <source>
        <dbReference type="Proteomes" id="UP001239111"/>
    </source>
</evidence>
<name>A0ACC2PSC2_9HYME</name>
<comment type="caution">
    <text evidence="1">The sequence shown here is derived from an EMBL/GenBank/DDBJ whole genome shotgun (WGS) entry which is preliminary data.</text>
</comment>
<gene>
    <name evidence="1" type="ORF">QAD02_022187</name>
</gene>
<keyword evidence="2" id="KW-1185">Reference proteome</keyword>
<accession>A0ACC2PSC2</accession>
<protein>
    <submittedName>
        <fullName evidence="1">Uncharacterized protein</fullName>
    </submittedName>
</protein>
<proteinExistence type="predicted"/>
<dbReference type="EMBL" id="CM056741">
    <property type="protein sequence ID" value="KAJ8686393.1"/>
    <property type="molecule type" value="Genomic_DNA"/>
</dbReference>